<evidence type="ECO:0000313" key="16">
    <source>
        <dbReference type="EMBL" id="ODN67836.1"/>
    </source>
</evidence>
<evidence type="ECO:0000256" key="14">
    <source>
        <dbReference type="RuleBase" id="RU361205"/>
    </source>
</evidence>
<comment type="caution">
    <text evidence="16">The sequence shown here is derived from an EMBL/GenBank/DDBJ whole genome shotgun (WGS) entry which is preliminary data.</text>
</comment>
<feature type="domain" description="Pterin-binding" evidence="15">
    <location>
        <begin position="15"/>
        <end position="267"/>
    </location>
</feature>
<keyword evidence="17" id="KW-1185">Reference proteome</keyword>
<dbReference type="Pfam" id="PF00809">
    <property type="entry name" value="Pterin_bind"/>
    <property type="match status" value="1"/>
</dbReference>
<dbReference type="PROSITE" id="PS00792">
    <property type="entry name" value="DHPS_1"/>
    <property type="match status" value="1"/>
</dbReference>
<evidence type="ECO:0000259" key="15">
    <source>
        <dbReference type="PROSITE" id="PS50972"/>
    </source>
</evidence>
<evidence type="ECO:0000256" key="3">
    <source>
        <dbReference type="ARBA" id="ARBA00004763"/>
    </source>
</evidence>
<comment type="cofactor">
    <cofactor evidence="2 14">
        <name>Mg(2+)</name>
        <dbReference type="ChEBI" id="CHEBI:18420"/>
    </cofactor>
</comment>
<dbReference type="InterPro" id="IPR011005">
    <property type="entry name" value="Dihydropteroate_synth-like_sf"/>
</dbReference>
<reference evidence="16 17" key="1">
    <citation type="submission" date="2016-07" db="EMBL/GenBank/DDBJ databases">
        <title>Draft Genome Sequence of Methylophaga muralis Bur 1.</title>
        <authorList>
            <person name="Vasilenko O.V."/>
            <person name="Doronina N.V."/>
            <person name="Shmareva M.N."/>
            <person name="Tarlachkov S.V."/>
            <person name="Mustakhimov I."/>
            <person name="Trotsenko Y.A."/>
        </authorList>
    </citation>
    <scope>NUCLEOTIDE SEQUENCE [LARGE SCALE GENOMIC DNA]</scope>
    <source>
        <strain evidence="16 17">Bur 1</strain>
    </source>
</reference>
<dbReference type="GO" id="GO:0005829">
    <property type="term" value="C:cytosol"/>
    <property type="evidence" value="ECO:0007669"/>
    <property type="project" value="TreeGrafter"/>
</dbReference>
<evidence type="ECO:0000256" key="12">
    <source>
        <dbReference type="ARBA" id="ARBA00030193"/>
    </source>
</evidence>
<name>A0A1E3GWA1_9GAMM</name>
<evidence type="ECO:0000256" key="1">
    <source>
        <dbReference type="ARBA" id="ARBA00000012"/>
    </source>
</evidence>
<dbReference type="STRING" id="291169.A9E74_00342"/>
<dbReference type="Proteomes" id="UP000094379">
    <property type="component" value="Unassembled WGS sequence"/>
</dbReference>
<dbReference type="PROSITE" id="PS00793">
    <property type="entry name" value="DHPS_2"/>
    <property type="match status" value="1"/>
</dbReference>
<dbReference type="GO" id="GO:0046656">
    <property type="term" value="P:folic acid biosynthetic process"/>
    <property type="evidence" value="ECO:0007669"/>
    <property type="project" value="UniProtKB-KW"/>
</dbReference>
<dbReference type="AlphaFoldDB" id="A0A1E3GWA1"/>
<evidence type="ECO:0000256" key="7">
    <source>
        <dbReference type="ARBA" id="ARBA00016919"/>
    </source>
</evidence>
<accession>A0A1E3GWA1</accession>
<keyword evidence="10 14" id="KW-0460">Magnesium</keyword>
<dbReference type="EMBL" id="MCRI01000002">
    <property type="protein sequence ID" value="ODN67836.1"/>
    <property type="molecule type" value="Genomic_DNA"/>
</dbReference>
<dbReference type="InterPro" id="IPR000489">
    <property type="entry name" value="Pterin-binding_dom"/>
</dbReference>
<dbReference type="NCBIfam" id="TIGR01496">
    <property type="entry name" value="DHPS"/>
    <property type="match status" value="1"/>
</dbReference>
<dbReference type="PATRIC" id="fig|291169.3.peg.345"/>
<dbReference type="InterPro" id="IPR006390">
    <property type="entry name" value="DHP_synth_dom"/>
</dbReference>
<protein>
    <recommendedName>
        <fullName evidence="7 14">Dihydropteroate synthase</fullName>
        <shortName evidence="14">DHPS</shortName>
        <ecNumber evidence="6 14">2.5.1.15</ecNumber>
    </recommendedName>
    <alternativeName>
        <fullName evidence="12 14">Dihydropteroate pyrophosphorylase</fullName>
    </alternativeName>
</protein>
<proteinExistence type="inferred from homology"/>
<dbReference type="PANTHER" id="PTHR20941:SF1">
    <property type="entry name" value="FOLIC ACID SYNTHESIS PROTEIN FOL1"/>
    <property type="match status" value="1"/>
</dbReference>
<dbReference type="UniPathway" id="UPA00077">
    <property type="reaction ID" value="UER00156"/>
</dbReference>
<dbReference type="Gene3D" id="3.20.20.20">
    <property type="entry name" value="Dihydropteroate synthase-like"/>
    <property type="match status" value="1"/>
</dbReference>
<dbReference type="SUPFAM" id="SSF51717">
    <property type="entry name" value="Dihydropteroate synthetase-like"/>
    <property type="match status" value="1"/>
</dbReference>
<evidence type="ECO:0000313" key="17">
    <source>
        <dbReference type="Proteomes" id="UP000094379"/>
    </source>
</evidence>
<dbReference type="GO" id="GO:0046654">
    <property type="term" value="P:tetrahydrofolate biosynthetic process"/>
    <property type="evidence" value="ECO:0007669"/>
    <property type="project" value="UniProtKB-UniPathway"/>
</dbReference>
<evidence type="ECO:0000256" key="13">
    <source>
        <dbReference type="ARBA" id="ARBA00053449"/>
    </source>
</evidence>
<evidence type="ECO:0000256" key="10">
    <source>
        <dbReference type="ARBA" id="ARBA00022842"/>
    </source>
</evidence>
<keyword evidence="9 14" id="KW-0479">Metal-binding</keyword>
<evidence type="ECO:0000256" key="11">
    <source>
        <dbReference type="ARBA" id="ARBA00022909"/>
    </source>
</evidence>
<sequence>MMMDFAGKSLDLSAPHVMGIVNVTPDSFSDGGRFFSADKALEQARKLVADGASIIDIGGESTRPGSEPVGVEEEIRRVVPAIEAISAELDVVISIDTMKAEVMRAAVEAGASLINDVNALRGEGALQAAAELNVPICLMHMQGTPQTMQQQPHYDDVVNEVNTFLTERIAACEAAGISRSKIILDPGFGFGKTARHNLRLMKHLAVFTDSDLPVLVGVSRKSIIGATLNVSVEERLAGSLALASIAVWQGAKIIRSHDVRETVQAIRLCEHVMQVSDFD</sequence>
<dbReference type="RefSeq" id="WP_069294943.1">
    <property type="nucleotide sequence ID" value="NZ_MCRI01000002.1"/>
</dbReference>
<dbReference type="GO" id="GO:0046872">
    <property type="term" value="F:metal ion binding"/>
    <property type="evidence" value="ECO:0007669"/>
    <property type="project" value="UniProtKB-KW"/>
</dbReference>
<dbReference type="InterPro" id="IPR045031">
    <property type="entry name" value="DHP_synth-like"/>
</dbReference>
<dbReference type="GO" id="GO:0004156">
    <property type="term" value="F:dihydropteroate synthase activity"/>
    <property type="evidence" value="ECO:0007669"/>
    <property type="project" value="UniProtKB-EC"/>
</dbReference>
<dbReference type="EC" id="2.5.1.15" evidence="6 14"/>
<evidence type="ECO:0000256" key="6">
    <source>
        <dbReference type="ARBA" id="ARBA00012458"/>
    </source>
</evidence>
<dbReference type="PROSITE" id="PS50972">
    <property type="entry name" value="PTERIN_BINDING"/>
    <property type="match status" value="1"/>
</dbReference>
<evidence type="ECO:0000256" key="8">
    <source>
        <dbReference type="ARBA" id="ARBA00022679"/>
    </source>
</evidence>
<dbReference type="CDD" id="cd00739">
    <property type="entry name" value="DHPS"/>
    <property type="match status" value="1"/>
</dbReference>
<comment type="pathway">
    <text evidence="3 14">Cofactor biosynthesis; tetrahydrofolate biosynthesis; 7,8-dihydrofolate from 2-amino-4-hydroxy-6-hydroxymethyl-7,8-dihydropteridine diphosphate and 4-aminobenzoate: step 1/2.</text>
</comment>
<comment type="similarity">
    <text evidence="4 14">Belongs to the DHPS family.</text>
</comment>
<organism evidence="16 17">
    <name type="scientific">Methylophaga muralis</name>
    <dbReference type="NCBI Taxonomy" id="291169"/>
    <lineage>
        <taxon>Bacteria</taxon>
        <taxon>Pseudomonadati</taxon>
        <taxon>Pseudomonadota</taxon>
        <taxon>Gammaproteobacteria</taxon>
        <taxon>Thiotrichales</taxon>
        <taxon>Piscirickettsiaceae</taxon>
        <taxon>Methylophaga</taxon>
    </lineage>
</organism>
<dbReference type="FunFam" id="3.20.20.20:FF:000004">
    <property type="entry name" value="Dihydropteroate synthase"/>
    <property type="match status" value="1"/>
</dbReference>
<gene>
    <name evidence="16" type="primary">folP</name>
    <name evidence="16" type="ORF">A9E74_00342</name>
</gene>
<evidence type="ECO:0000256" key="5">
    <source>
        <dbReference type="ARBA" id="ARBA00011738"/>
    </source>
</evidence>
<evidence type="ECO:0000256" key="2">
    <source>
        <dbReference type="ARBA" id="ARBA00001946"/>
    </source>
</evidence>
<comment type="subunit">
    <text evidence="5">Homodimer.</text>
</comment>
<comment type="function">
    <text evidence="13 14">Catalyzes the condensation of para-aminobenzoate (pABA) with 6-hydroxymethyl-7,8-dihydropterin diphosphate (DHPt-PP) to form 7,8-dihydropteroate (H2Pte), the immediate precursor of folate derivatives.</text>
</comment>
<keyword evidence="8 14" id="KW-0808">Transferase</keyword>
<dbReference type="PANTHER" id="PTHR20941">
    <property type="entry name" value="FOLATE SYNTHESIS PROTEINS"/>
    <property type="match status" value="1"/>
</dbReference>
<keyword evidence="11 14" id="KW-0289">Folate biosynthesis</keyword>
<evidence type="ECO:0000256" key="4">
    <source>
        <dbReference type="ARBA" id="ARBA00009503"/>
    </source>
</evidence>
<comment type="catalytic activity">
    <reaction evidence="1">
        <text>(7,8-dihydropterin-6-yl)methyl diphosphate + 4-aminobenzoate = 7,8-dihydropteroate + diphosphate</text>
        <dbReference type="Rhea" id="RHEA:19949"/>
        <dbReference type="ChEBI" id="CHEBI:17836"/>
        <dbReference type="ChEBI" id="CHEBI:17839"/>
        <dbReference type="ChEBI" id="CHEBI:33019"/>
        <dbReference type="ChEBI" id="CHEBI:72950"/>
        <dbReference type="EC" id="2.5.1.15"/>
    </reaction>
</comment>
<evidence type="ECO:0000256" key="9">
    <source>
        <dbReference type="ARBA" id="ARBA00022723"/>
    </source>
</evidence>